<dbReference type="SUPFAM" id="SSF52980">
    <property type="entry name" value="Restriction endonuclease-like"/>
    <property type="match status" value="1"/>
</dbReference>
<evidence type="ECO:0000256" key="1">
    <source>
        <dbReference type="ARBA" id="ARBA00006738"/>
    </source>
</evidence>
<reference evidence="3" key="1">
    <citation type="submission" date="2020-04" db="EMBL/GenBank/DDBJ databases">
        <title>Deep metagenomics examines the oral microbiome during advanced dental caries in children, revealing novel taxa and co-occurrences with host molecules.</title>
        <authorList>
            <person name="Baker J.L."/>
            <person name="Morton J.T."/>
            <person name="Dinis M."/>
            <person name="Alvarez R."/>
            <person name="Tran N.C."/>
            <person name="Knight R."/>
            <person name="Edlund A."/>
        </authorList>
    </citation>
    <scope>NUCLEOTIDE SEQUENCE</scope>
    <source>
        <strain evidence="3">JCVI_38_bin.5</strain>
    </source>
</reference>
<dbReference type="HAMAP" id="MF_00048">
    <property type="entry name" value="UPF0102"/>
    <property type="match status" value="1"/>
</dbReference>
<gene>
    <name evidence="3" type="ORF">HXK26_03930</name>
</gene>
<evidence type="ECO:0000313" key="3">
    <source>
        <dbReference type="EMBL" id="MBF4807824.1"/>
    </source>
</evidence>
<dbReference type="Proteomes" id="UP000698335">
    <property type="component" value="Unassembled WGS sequence"/>
</dbReference>
<name>A0A930W254_9ACTN</name>
<organism evidence="3 4">
    <name type="scientific">Lancefieldella rimae</name>
    <dbReference type="NCBI Taxonomy" id="1383"/>
    <lineage>
        <taxon>Bacteria</taxon>
        <taxon>Bacillati</taxon>
        <taxon>Actinomycetota</taxon>
        <taxon>Coriobacteriia</taxon>
        <taxon>Coriobacteriales</taxon>
        <taxon>Atopobiaceae</taxon>
        <taxon>Lancefieldella</taxon>
    </lineage>
</organism>
<accession>A0A930W254</accession>
<evidence type="ECO:0000313" key="4">
    <source>
        <dbReference type="Proteomes" id="UP000698335"/>
    </source>
</evidence>
<proteinExistence type="inferred from homology"/>
<dbReference type="InterPro" id="IPR003509">
    <property type="entry name" value="UPF0102_YraN-like"/>
</dbReference>
<dbReference type="InterPro" id="IPR011856">
    <property type="entry name" value="tRNA_endonuc-like_dom_sf"/>
</dbReference>
<dbReference type="InterPro" id="IPR011335">
    <property type="entry name" value="Restrct_endonuc-II-like"/>
</dbReference>
<dbReference type="AlphaFoldDB" id="A0A930W254"/>
<sequence length="166" mass="18599">MIALPEEVEGELMNGMGKSKKEPNGATSNEPVLSKRLLSECSRREIGAMGEQLAADYLAERGYKIIQRNWRCKGGGEADIIAQDGDVYVMVEVKTRRMLQADANLMPELAVTAQKQRMYRKMALLYLAFHGQVSMIRFDVIAINLVAEHNASLRHLIGAFSWDENV</sequence>
<dbReference type="CDD" id="cd20736">
    <property type="entry name" value="PoNe_Nuclease"/>
    <property type="match status" value="1"/>
</dbReference>
<dbReference type="PANTHER" id="PTHR34039:SF1">
    <property type="entry name" value="UPF0102 PROTEIN YRAN"/>
    <property type="match status" value="1"/>
</dbReference>
<dbReference type="GO" id="GO:0003676">
    <property type="term" value="F:nucleic acid binding"/>
    <property type="evidence" value="ECO:0007669"/>
    <property type="project" value="InterPro"/>
</dbReference>
<dbReference type="Gene3D" id="3.40.1350.10">
    <property type="match status" value="1"/>
</dbReference>
<dbReference type="PANTHER" id="PTHR34039">
    <property type="entry name" value="UPF0102 PROTEIN YRAN"/>
    <property type="match status" value="1"/>
</dbReference>
<comment type="similarity">
    <text evidence="1 2">Belongs to the UPF0102 family.</text>
</comment>
<evidence type="ECO:0000256" key="2">
    <source>
        <dbReference type="HAMAP-Rule" id="MF_00048"/>
    </source>
</evidence>
<protein>
    <recommendedName>
        <fullName evidence="2">UPF0102 protein HXK26_03930</fullName>
    </recommendedName>
</protein>
<comment type="caution">
    <text evidence="3">The sequence shown here is derived from an EMBL/GenBank/DDBJ whole genome shotgun (WGS) entry which is preliminary data.</text>
</comment>
<dbReference type="EMBL" id="JABZGW010000141">
    <property type="protein sequence ID" value="MBF4807824.1"/>
    <property type="molecule type" value="Genomic_DNA"/>
</dbReference>
<dbReference type="Pfam" id="PF02021">
    <property type="entry name" value="UPF0102"/>
    <property type="match status" value="1"/>
</dbReference>